<dbReference type="SMART" id="SM00530">
    <property type="entry name" value="HTH_XRE"/>
    <property type="match status" value="1"/>
</dbReference>
<sequence>MATMTANTGTGDADTATAPTGTGAPHLAERRRELADFVRSRRERLTPEQVGLPPGRRRRTPGLRREEVAQLANVGVSWYTWLEQARDITVSAQVLDAIAGALRLDASERSHLFGLAGAVDPAPRRDSDEVPQSLRALLKQVEPFPASIQNCRYDLLHYNRTFARLFCDLDALPPQDRNCMWLAFTDADWSRALVERRETIELMVANFRNHGTGHFNEPHWRELVDRLLAASPEFGEIWARRNVADKVQEIKLFRQKEVGLLRLRADRMWLQPGGGMRLTVFSPSDDETAAKLERLRHLAG</sequence>
<feature type="compositionally biased region" description="Low complexity" evidence="1">
    <location>
        <begin position="1"/>
        <end position="25"/>
    </location>
</feature>
<keyword evidence="4" id="KW-1185">Reference proteome</keyword>
<evidence type="ECO:0000313" key="4">
    <source>
        <dbReference type="Proteomes" id="UP001595712"/>
    </source>
</evidence>
<dbReference type="Gene3D" id="1.10.260.40">
    <property type="entry name" value="lambda repressor-like DNA-binding domains"/>
    <property type="match status" value="1"/>
</dbReference>
<dbReference type="InterPro" id="IPR041413">
    <property type="entry name" value="MLTR_LBD"/>
</dbReference>
<dbReference type="EMBL" id="JBHRWO010000022">
    <property type="protein sequence ID" value="MFC3495944.1"/>
    <property type="molecule type" value="Genomic_DNA"/>
</dbReference>
<dbReference type="SUPFAM" id="SSF47413">
    <property type="entry name" value="lambda repressor-like DNA-binding domains"/>
    <property type="match status" value="1"/>
</dbReference>
<evidence type="ECO:0000256" key="1">
    <source>
        <dbReference type="SAM" id="MobiDB-lite"/>
    </source>
</evidence>
<organism evidence="3 4">
    <name type="scientific">Glycomyces rhizosphaerae</name>
    <dbReference type="NCBI Taxonomy" id="2054422"/>
    <lineage>
        <taxon>Bacteria</taxon>
        <taxon>Bacillati</taxon>
        <taxon>Actinomycetota</taxon>
        <taxon>Actinomycetes</taxon>
        <taxon>Glycomycetales</taxon>
        <taxon>Glycomycetaceae</taxon>
        <taxon>Glycomyces</taxon>
    </lineage>
</organism>
<proteinExistence type="predicted"/>
<dbReference type="Pfam" id="PF13560">
    <property type="entry name" value="HTH_31"/>
    <property type="match status" value="1"/>
</dbReference>
<evidence type="ECO:0000313" key="3">
    <source>
        <dbReference type="EMBL" id="MFC3495944.1"/>
    </source>
</evidence>
<dbReference type="PANTHER" id="PTHR35010">
    <property type="entry name" value="BLL4672 PROTEIN-RELATED"/>
    <property type="match status" value="1"/>
</dbReference>
<dbReference type="Gene3D" id="3.30.450.180">
    <property type="match status" value="1"/>
</dbReference>
<evidence type="ECO:0000259" key="2">
    <source>
        <dbReference type="SMART" id="SM00530"/>
    </source>
</evidence>
<dbReference type="Proteomes" id="UP001595712">
    <property type="component" value="Unassembled WGS sequence"/>
</dbReference>
<comment type="caution">
    <text evidence="3">The sequence shown here is derived from an EMBL/GenBank/DDBJ whole genome shotgun (WGS) entry which is preliminary data.</text>
</comment>
<name>A0ABV7Q7X1_9ACTN</name>
<dbReference type="InterPro" id="IPR001387">
    <property type="entry name" value="Cro/C1-type_HTH"/>
</dbReference>
<feature type="region of interest" description="Disordered" evidence="1">
    <location>
        <begin position="1"/>
        <end position="29"/>
    </location>
</feature>
<dbReference type="InterPro" id="IPR010982">
    <property type="entry name" value="Lambda_DNA-bd_dom_sf"/>
</dbReference>
<reference evidence="4" key="1">
    <citation type="journal article" date="2019" name="Int. J. Syst. Evol. Microbiol.">
        <title>The Global Catalogue of Microorganisms (GCM) 10K type strain sequencing project: providing services to taxonomists for standard genome sequencing and annotation.</title>
        <authorList>
            <consortium name="The Broad Institute Genomics Platform"/>
            <consortium name="The Broad Institute Genome Sequencing Center for Infectious Disease"/>
            <person name="Wu L."/>
            <person name="Ma J."/>
        </authorList>
    </citation>
    <scope>NUCLEOTIDE SEQUENCE [LARGE SCALE GENOMIC DNA]</scope>
    <source>
        <strain evidence="4">CGMCC 4.7396</strain>
    </source>
</reference>
<accession>A0ABV7Q7X1</accession>
<dbReference type="Pfam" id="PF17765">
    <property type="entry name" value="MLTR_LBD"/>
    <property type="match status" value="1"/>
</dbReference>
<feature type="region of interest" description="Disordered" evidence="1">
    <location>
        <begin position="42"/>
        <end position="61"/>
    </location>
</feature>
<gene>
    <name evidence="3" type="ORF">ACFO8M_25975</name>
</gene>
<dbReference type="PANTHER" id="PTHR35010:SF2">
    <property type="entry name" value="BLL4672 PROTEIN"/>
    <property type="match status" value="1"/>
</dbReference>
<dbReference type="RefSeq" id="WP_387980920.1">
    <property type="nucleotide sequence ID" value="NZ_JBHRWO010000022.1"/>
</dbReference>
<feature type="domain" description="HTH cro/C1-type" evidence="2">
    <location>
        <begin position="37"/>
        <end position="109"/>
    </location>
</feature>
<protein>
    <submittedName>
        <fullName evidence="3">Helix-turn-helix transcriptional regulator</fullName>
    </submittedName>
</protein>